<dbReference type="AlphaFoldDB" id="A0A5J5B8W0"/>
<evidence type="ECO:0000256" key="1">
    <source>
        <dbReference type="ARBA" id="ARBA00022723"/>
    </source>
</evidence>
<evidence type="ECO:0000259" key="5">
    <source>
        <dbReference type="PROSITE" id="PS50090"/>
    </source>
</evidence>
<evidence type="ECO:0000313" key="6">
    <source>
        <dbReference type="EMBL" id="KAA8538890.1"/>
    </source>
</evidence>
<keyword evidence="1" id="KW-0479">Metal-binding</keyword>
<dbReference type="Gene3D" id="1.10.10.60">
    <property type="entry name" value="Homeodomain-like"/>
    <property type="match status" value="1"/>
</dbReference>
<dbReference type="SUPFAM" id="SSF57903">
    <property type="entry name" value="FYVE/PHD zinc finger"/>
    <property type="match status" value="1"/>
</dbReference>
<keyword evidence="7" id="KW-1185">Reference proteome</keyword>
<dbReference type="InterPro" id="IPR013083">
    <property type="entry name" value="Znf_RING/FYVE/PHD"/>
</dbReference>
<dbReference type="Proteomes" id="UP000325577">
    <property type="component" value="Linkage Group LG14"/>
</dbReference>
<dbReference type="GO" id="GO:0008270">
    <property type="term" value="F:zinc ion binding"/>
    <property type="evidence" value="ECO:0007669"/>
    <property type="project" value="UniProtKB-KW"/>
</dbReference>
<evidence type="ECO:0000256" key="2">
    <source>
        <dbReference type="ARBA" id="ARBA00022771"/>
    </source>
</evidence>
<organism evidence="6 7">
    <name type="scientific">Nyssa sinensis</name>
    <dbReference type="NCBI Taxonomy" id="561372"/>
    <lineage>
        <taxon>Eukaryota</taxon>
        <taxon>Viridiplantae</taxon>
        <taxon>Streptophyta</taxon>
        <taxon>Embryophyta</taxon>
        <taxon>Tracheophyta</taxon>
        <taxon>Spermatophyta</taxon>
        <taxon>Magnoliopsida</taxon>
        <taxon>eudicotyledons</taxon>
        <taxon>Gunneridae</taxon>
        <taxon>Pentapetalae</taxon>
        <taxon>asterids</taxon>
        <taxon>Cornales</taxon>
        <taxon>Nyssaceae</taxon>
        <taxon>Nyssa</taxon>
    </lineage>
</organism>
<dbReference type="InterPro" id="IPR001005">
    <property type="entry name" value="SANT/Myb"/>
</dbReference>
<evidence type="ECO:0000256" key="4">
    <source>
        <dbReference type="SAM" id="MobiDB-lite"/>
    </source>
</evidence>
<protein>
    <recommendedName>
        <fullName evidence="5">Myb-like domain-containing protein</fullName>
    </recommendedName>
</protein>
<accession>A0A5J5B8W0</accession>
<proteinExistence type="predicted"/>
<reference evidence="6 7" key="1">
    <citation type="submission" date="2019-09" db="EMBL/GenBank/DDBJ databases">
        <title>A chromosome-level genome assembly of the Chinese tupelo Nyssa sinensis.</title>
        <authorList>
            <person name="Yang X."/>
            <person name="Kang M."/>
            <person name="Yang Y."/>
            <person name="Xiong H."/>
            <person name="Wang M."/>
            <person name="Zhang Z."/>
            <person name="Wang Z."/>
            <person name="Wu H."/>
            <person name="Ma T."/>
            <person name="Liu J."/>
            <person name="Xi Z."/>
        </authorList>
    </citation>
    <scope>NUCLEOTIDE SEQUENCE [LARGE SCALE GENOMIC DNA]</scope>
    <source>
        <strain evidence="6">J267</strain>
        <tissue evidence="6">Leaf</tissue>
    </source>
</reference>
<dbReference type="SUPFAM" id="SSF46689">
    <property type="entry name" value="Homeodomain-like"/>
    <property type="match status" value="1"/>
</dbReference>
<dbReference type="PROSITE" id="PS50090">
    <property type="entry name" value="MYB_LIKE"/>
    <property type="match status" value="1"/>
</dbReference>
<evidence type="ECO:0000313" key="7">
    <source>
        <dbReference type="Proteomes" id="UP000325577"/>
    </source>
</evidence>
<feature type="domain" description="Myb-like" evidence="5">
    <location>
        <begin position="730"/>
        <end position="778"/>
    </location>
</feature>
<keyword evidence="2" id="KW-0863">Zinc-finger</keyword>
<gene>
    <name evidence="6" type="ORF">F0562_025582</name>
</gene>
<sequence>MFGSKVVITYKRKRPSSRSGLAHENGCINSSSEHPTYNALMTPAKHDELTEGHKSENQKTDSLICLECGIGGDLLHCDSCLCPYHLQCLNTSSLKCVRRGKRFCAGCIKQQDSSISLQVRKSIRQKENKHIEESDMRLMTPHSHTFLMGSPGEGSPHKDSGGLFSKDLSSKEKSSHIQAGSCSYVDSGSAYTEGSLVSRSVEMDTESKSNLVSLKPSCERQCNSECTCASVLKKFNSEETDVLFKDKFSSSSVNVLTESKLTGPLITFSRRSKRKKYSEGNDIQSKSLVGEKNYSLATKGMNSVYALACSCETAWCKGCLVDLSKDLKQSGQDPNTMHLFAQDQEKEKITSNDVDSPCTNAVFASETRIERREGEQPCTGGYISEDTSPIAGQVLDPSSGLKLSSLYPNVAMDVQDNPINCSGTLSNDAAKDSSCVAIIKNKQPISSMYQVSVEEKSQILSSDDMQTKRMPNKITRDGSSQSCLNLSVLPPDSCGTVDCNIALDSGSDEQPIYAAASEGLLESLASTSQSRAAILAHVSPQDMVLALLDERIGESPSTYHAQMPKTACTSVNEVGANCIDNSSAFMGVTSKDSYLQLFTEVKTNDISPLTNTRQEVIACVDSEGRTILPLEGERTQTEQTTTSSALFLGLSLPAGPKIDVDASNSTTLPWSNFVVKSREFAQDAVLQSSSDQTSSLMRHKMMLDNIVSRARALRGNRSSFLDKFDLSTMWSEEELDFLWIGVRRYGRGNWDAMLRDPRLQFSSSRTPRDLFERWEEEQSKLLNGTPVSQVKHLRPPDVFSEHNSGFLRSKPGIQRDLVDEAQLSLGDVYTQPEGGVPKRSPFNSANIHKNRTRQIQKPARNQRTLYFNCNGGKYSRGVLNQLESNAVPGFESSLINCPMTSLAVNSNLPHWLREAVSGPPPRSAEPALASVVSSISHQGTVGVKQPCSDSNEPPHGLRNTINSRNNGARATDSQPSGSAHCTNFTLGARHGMAELSGRHQYHVNNPNDLIVIHSDASSEETISDDHCVRP</sequence>
<dbReference type="InterPro" id="IPR009057">
    <property type="entry name" value="Homeodomain-like_sf"/>
</dbReference>
<evidence type="ECO:0000256" key="3">
    <source>
        <dbReference type="ARBA" id="ARBA00022833"/>
    </source>
</evidence>
<keyword evidence="3" id="KW-0862">Zinc</keyword>
<dbReference type="OrthoDB" id="608866at2759"/>
<dbReference type="EMBL" id="CM018037">
    <property type="protein sequence ID" value="KAA8538890.1"/>
    <property type="molecule type" value="Genomic_DNA"/>
</dbReference>
<dbReference type="InterPro" id="IPR011011">
    <property type="entry name" value="Znf_FYVE_PHD"/>
</dbReference>
<name>A0A5J5B8W0_9ASTE</name>
<feature type="region of interest" description="Disordered" evidence="4">
    <location>
        <begin position="940"/>
        <end position="980"/>
    </location>
</feature>
<dbReference type="CDD" id="cd11660">
    <property type="entry name" value="SANT_TRF"/>
    <property type="match status" value="1"/>
</dbReference>
<feature type="compositionally biased region" description="Polar residues" evidence="4">
    <location>
        <begin position="959"/>
        <end position="980"/>
    </location>
</feature>
<dbReference type="Gene3D" id="3.30.40.10">
    <property type="entry name" value="Zinc/RING finger domain, C3HC4 (zinc finger)"/>
    <property type="match status" value="1"/>
</dbReference>